<dbReference type="EMBL" id="CAJFCJ010000005">
    <property type="protein sequence ID" value="CAD5114994.1"/>
    <property type="molecule type" value="Genomic_DNA"/>
</dbReference>
<name>A0A7I8VHT4_9ANNE</name>
<feature type="chain" id="PRO_5029535389" evidence="1">
    <location>
        <begin position="23"/>
        <end position="253"/>
    </location>
</feature>
<proteinExistence type="predicted"/>
<sequence length="253" mass="28743">MVYCLHFLIGLIEWCNSGHVQSLHFCSKVHCPRQLKKDKTEANELIEEKNFDYLPGRVHPLDSSLLRRLSKIQDEFSVRGTLAHIQVSNPNYAALINTAAYPGEPLIYAHSSPNKHYKNESAISLEADVLTSEDFEKNYLPRSRLIIMGTEGDIPTNVKRLQEAVCLLNDGGILVLEDSQNGSAALQHFFSQNGFSFLSPLLAFGQRLMFTTSNYRDLYYRHLVNDRGILFAYSLQHSMYSMAQTSVNYLSNM</sequence>
<organism evidence="2 3">
    <name type="scientific">Dimorphilus gyrociliatus</name>
    <dbReference type="NCBI Taxonomy" id="2664684"/>
    <lineage>
        <taxon>Eukaryota</taxon>
        <taxon>Metazoa</taxon>
        <taxon>Spiralia</taxon>
        <taxon>Lophotrochozoa</taxon>
        <taxon>Annelida</taxon>
        <taxon>Polychaeta</taxon>
        <taxon>Polychaeta incertae sedis</taxon>
        <taxon>Dinophilidae</taxon>
        <taxon>Dimorphilus</taxon>
    </lineage>
</organism>
<dbReference type="AlphaFoldDB" id="A0A7I8VHT4"/>
<evidence type="ECO:0000313" key="3">
    <source>
        <dbReference type="Proteomes" id="UP000549394"/>
    </source>
</evidence>
<accession>A0A7I8VHT4</accession>
<reference evidence="2 3" key="1">
    <citation type="submission" date="2020-08" db="EMBL/GenBank/DDBJ databases">
        <authorList>
            <person name="Hejnol A."/>
        </authorList>
    </citation>
    <scope>NUCLEOTIDE SEQUENCE [LARGE SCALE GENOMIC DNA]</scope>
</reference>
<comment type="caution">
    <text evidence="2">The sequence shown here is derived from an EMBL/GenBank/DDBJ whole genome shotgun (WGS) entry which is preliminary data.</text>
</comment>
<gene>
    <name evidence="2" type="ORF">DGYR_LOCUS3781</name>
</gene>
<protein>
    <submittedName>
        <fullName evidence="2">DgyrCDS4020</fullName>
    </submittedName>
</protein>
<evidence type="ECO:0000313" key="2">
    <source>
        <dbReference type="EMBL" id="CAD5114994.1"/>
    </source>
</evidence>
<dbReference type="Proteomes" id="UP000549394">
    <property type="component" value="Unassembled WGS sequence"/>
</dbReference>
<feature type="signal peptide" evidence="1">
    <location>
        <begin position="1"/>
        <end position="22"/>
    </location>
</feature>
<evidence type="ECO:0000256" key="1">
    <source>
        <dbReference type="SAM" id="SignalP"/>
    </source>
</evidence>
<keyword evidence="3" id="KW-1185">Reference proteome</keyword>
<keyword evidence="1" id="KW-0732">Signal</keyword>